<name>A0A137SAH3_9GAMM</name>
<dbReference type="PATRIC" id="fig|1306954.6.peg.649"/>
<organism evidence="1 2">
    <name type="scientific">Marinobacter excellens LAMA 842</name>
    <dbReference type="NCBI Taxonomy" id="1306954"/>
    <lineage>
        <taxon>Bacteria</taxon>
        <taxon>Pseudomonadati</taxon>
        <taxon>Pseudomonadota</taxon>
        <taxon>Gammaproteobacteria</taxon>
        <taxon>Pseudomonadales</taxon>
        <taxon>Marinobacteraceae</taxon>
        <taxon>Marinobacter</taxon>
    </lineage>
</organism>
<dbReference type="EMBL" id="LOCO01000011">
    <property type="protein sequence ID" value="KXO09442.1"/>
    <property type="molecule type" value="Genomic_DNA"/>
</dbReference>
<evidence type="ECO:0000313" key="2">
    <source>
        <dbReference type="Proteomes" id="UP000070282"/>
    </source>
</evidence>
<dbReference type="Pfam" id="PF06258">
    <property type="entry name" value="Mito_fiss_Elm1"/>
    <property type="match status" value="1"/>
</dbReference>
<keyword evidence="2" id="KW-1185">Reference proteome</keyword>
<reference evidence="2" key="1">
    <citation type="submission" date="2015-12" db="EMBL/GenBank/DDBJ databases">
        <authorList>
            <person name="Lima A."/>
            <person name="Farahani Zayas N."/>
            <person name="Castro Da Silva M.A."/>
            <person name="Cabral A."/>
            <person name="Pessatti M.L."/>
        </authorList>
    </citation>
    <scope>NUCLEOTIDE SEQUENCE [LARGE SCALE GENOMIC DNA]</scope>
    <source>
        <strain evidence="2">LAMA 842</strain>
    </source>
</reference>
<proteinExistence type="predicted"/>
<protein>
    <recommendedName>
        <fullName evidence="3">DUF1022 domain-containing protein</fullName>
    </recommendedName>
</protein>
<dbReference type="InterPro" id="IPR009367">
    <property type="entry name" value="Elm1-like"/>
</dbReference>
<evidence type="ECO:0008006" key="3">
    <source>
        <dbReference type="Google" id="ProtNLM"/>
    </source>
</evidence>
<dbReference type="SUPFAM" id="SSF53756">
    <property type="entry name" value="UDP-Glycosyltransferase/glycogen phosphorylase"/>
    <property type="match status" value="1"/>
</dbReference>
<comment type="caution">
    <text evidence="1">The sequence shown here is derived from an EMBL/GenBank/DDBJ whole genome shotgun (WGS) entry which is preliminary data.</text>
</comment>
<dbReference type="RefSeq" id="WP_061332410.1">
    <property type="nucleotide sequence ID" value="NZ_LOCO01000011.1"/>
</dbReference>
<dbReference type="AlphaFoldDB" id="A0A137SAH3"/>
<evidence type="ECO:0000313" key="1">
    <source>
        <dbReference type="EMBL" id="KXO09442.1"/>
    </source>
</evidence>
<accession>A0A137SAH3</accession>
<gene>
    <name evidence="1" type="ORF">J122_2365</name>
</gene>
<dbReference type="Proteomes" id="UP000070282">
    <property type="component" value="Unassembled WGS sequence"/>
</dbReference>
<sequence>MSNHSQAPVVWLLTDNKPGHKNQLKGLGNRLRVLTGAALYWISAEEYPVPLWRALLGVAPAMDAALPKPDLIVAAGTGTHRLLLALRRLGKAKTLVLMKPAFPLGWVDGAIIPTHDEVKPANNILHTEGVINTITPLARLTSKPEALILVGGRSEHFDWDDDAILNQVSDLIARYPQWRWTITDSRRTPESTTDRLAELQSPKISVVHHTRTHDDWLSHQLAASRAVWVTPDSISMVCEAATSGVPTGLLSLNARANSRVANGVKRLTERGLIAHWADHASVMAEQAERHERLWEADRAARWVAGNYLAAFQQSGKEARQ</sequence>